<reference evidence="6" key="1">
    <citation type="submission" date="2020-04" db="EMBL/GenBank/DDBJ databases">
        <authorList>
            <person name="Chiriac C."/>
            <person name="Salcher M."/>
            <person name="Ghai R."/>
            <person name="Kavagutti S V."/>
        </authorList>
    </citation>
    <scope>NUCLEOTIDE SEQUENCE</scope>
</reference>
<keyword evidence="1" id="KW-1188">Viral release from host cell</keyword>
<proteinExistence type="predicted"/>
<keyword evidence="2" id="KW-0547">Nucleotide-binding</keyword>
<organism evidence="6">
    <name type="scientific">uncultured Caudovirales phage</name>
    <dbReference type="NCBI Taxonomy" id="2100421"/>
    <lineage>
        <taxon>Viruses</taxon>
        <taxon>Duplodnaviria</taxon>
        <taxon>Heunggongvirae</taxon>
        <taxon>Uroviricota</taxon>
        <taxon>Caudoviricetes</taxon>
        <taxon>Peduoviridae</taxon>
        <taxon>Maltschvirus</taxon>
        <taxon>Maltschvirus maltsch</taxon>
    </lineage>
</organism>
<dbReference type="GO" id="GO:0005524">
    <property type="term" value="F:ATP binding"/>
    <property type="evidence" value="ECO:0007669"/>
    <property type="project" value="UniProtKB-KW"/>
</dbReference>
<dbReference type="EMBL" id="LR796465">
    <property type="protein sequence ID" value="CAB4146413.1"/>
    <property type="molecule type" value="Genomic_DNA"/>
</dbReference>
<dbReference type="InterPro" id="IPR035421">
    <property type="entry name" value="Terminase_6C"/>
</dbReference>
<evidence type="ECO:0000256" key="2">
    <source>
        <dbReference type="ARBA" id="ARBA00022741"/>
    </source>
</evidence>
<evidence type="ECO:0000259" key="5">
    <source>
        <dbReference type="Pfam" id="PF17289"/>
    </source>
</evidence>
<evidence type="ECO:0000256" key="4">
    <source>
        <dbReference type="ARBA" id="ARBA00023219"/>
    </source>
</evidence>
<protein>
    <submittedName>
        <fullName evidence="6">Terminase RNaseH-like domain containing protein</fullName>
    </submittedName>
</protein>
<feature type="domain" description="Terminase large subunit gp17-like C-terminal" evidence="5">
    <location>
        <begin position="398"/>
        <end position="505"/>
    </location>
</feature>
<keyword evidence="3" id="KW-0067">ATP-binding</keyword>
<gene>
    <name evidence="6" type="ORF">UFOVP495_9</name>
</gene>
<evidence type="ECO:0000313" key="6">
    <source>
        <dbReference type="EMBL" id="CAB4146413.1"/>
    </source>
</evidence>
<dbReference type="Pfam" id="PF17289">
    <property type="entry name" value="Terminase_6C"/>
    <property type="match status" value="1"/>
</dbReference>
<name>A0A6J5MLG2_9CAUD</name>
<evidence type="ECO:0000256" key="1">
    <source>
        <dbReference type="ARBA" id="ARBA00022612"/>
    </source>
</evidence>
<accession>A0A6J5MLG2</accession>
<evidence type="ECO:0000256" key="3">
    <source>
        <dbReference type="ARBA" id="ARBA00022840"/>
    </source>
</evidence>
<keyword evidence="4" id="KW-0231">Viral genome packaging</keyword>
<sequence length="540" mass="62478">MNLWLPGNNKKTGELYLPLERRKLIQNNFEFFIRYIYRTLFKKPLKGFGENEFGRMLMNAFMKFYHTTAKFHFINIPPRFGKTEMTVLYEAWCLGRRMKSKFMYITYSEILASEPSKKLKIIIKSPQYRSIFPELEIAKNCDGTTYFQTTAGGQHYATGADGTTTGFGFGDGGGMFIDDLIKSKEVHSHVIRSDRNEMIRSTLLSRANQAEAPMMFIAQRLHEDDVFGSFIPTLSVPYEHLILKSIVKNNSLCKSTIALEQLENLRDNSPNIFYAQYEQQPIKGEDLLFDIKGITRLETAPDNDLITHSFIVCDTSMIDSPTSDFTVFGHFYVAAVENYKEHYRFDSKEKRGYFENKNQIIKLVLREVFVSRLDAGNLLSNFEKFLDERLENSEVKPNKIFIEAQVSGIALYQQMIQLCERGQKYRDENFTVQPIGRGTGEKKKKRFIDVSGFVEHGRLQICDNRYHVNKFSETEYILNHMKNITRTDKEQKDDIADVITYALAHTFIGIYNSQVKKMLGNFSTEALAILINNLNKQIIT</sequence>